<dbReference type="UniPathway" id="UPA00253">
    <property type="reaction ID" value="UER00327"/>
</dbReference>
<keyword evidence="6" id="KW-0808">Transferase</keyword>
<dbReference type="GO" id="GO:0005829">
    <property type="term" value="C:cytosol"/>
    <property type="evidence" value="ECO:0007669"/>
    <property type="project" value="TreeGrafter"/>
</dbReference>
<dbReference type="InterPro" id="IPR036094">
    <property type="entry name" value="NadA_sf"/>
</dbReference>
<evidence type="ECO:0000256" key="3">
    <source>
        <dbReference type="ARBA" id="ARBA00012669"/>
    </source>
</evidence>
<evidence type="ECO:0000256" key="4">
    <source>
        <dbReference type="ARBA" id="ARBA00022485"/>
    </source>
</evidence>
<sequence length="368" mass="39630">MPFQEPLDREYTQMPAQEALERIAERKRQLGADLCILGHHYQRDEIFRFADLTGDSLKLSRQAAEAAARYIVFCGVHFMAESADILAPAESTVILPDMSAGCAMADMADVDDVVECLDLLTSAAGGAKVVPVTYVNTSAAIKAATGLAGGACCTSSNARAVFEWALRDRSAGGAGGAKVLAVPDEHLGRNTAVAMGYGLDDCAVYDPRQANGGLDAEQIRRARFVLWKGPCYVPQRFTVEHVRSVRQRHPGIKVMVHPECPREVVAEADLSGSTEQILRTVSDAPGGSSWAIGTETNMVRRLAANCPDKFIRVLSDAPATCVTMARIDPPHLLWVLDNLAEGVVVNRISVAPDVARDARSALERMISI</sequence>
<keyword evidence="8" id="KW-0408">Iron</keyword>
<dbReference type="NCBIfam" id="TIGR00550">
    <property type="entry name" value="nadA"/>
    <property type="match status" value="1"/>
</dbReference>
<evidence type="ECO:0000313" key="10">
    <source>
        <dbReference type="EMBL" id="KKL73315.1"/>
    </source>
</evidence>
<organism evidence="10">
    <name type="scientific">marine sediment metagenome</name>
    <dbReference type="NCBI Taxonomy" id="412755"/>
    <lineage>
        <taxon>unclassified sequences</taxon>
        <taxon>metagenomes</taxon>
        <taxon>ecological metagenomes</taxon>
    </lineage>
</organism>
<evidence type="ECO:0000256" key="6">
    <source>
        <dbReference type="ARBA" id="ARBA00022679"/>
    </source>
</evidence>
<keyword evidence="9" id="KW-0411">Iron-sulfur</keyword>
<dbReference type="GO" id="GO:0034628">
    <property type="term" value="P:'de novo' NAD+ biosynthetic process from L-aspartate"/>
    <property type="evidence" value="ECO:0007669"/>
    <property type="project" value="TreeGrafter"/>
</dbReference>
<evidence type="ECO:0000256" key="7">
    <source>
        <dbReference type="ARBA" id="ARBA00022723"/>
    </source>
</evidence>
<evidence type="ECO:0000256" key="9">
    <source>
        <dbReference type="ARBA" id="ARBA00023014"/>
    </source>
</evidence>
<dbReference type="InterPro" id="IPR003473">
    <property type="entry name" value="NadA"/>
</dbReference>
<gene>
    <name evidence="10" type="ORF">LCGC14_2076130</name>
</gene>
<evidence type="ECO:0000256" key="5">
    <source>
        <dbReference type="ARBA" id="ARBA00022642"/>
    </source>
</evidence>
<comment type="cofactor">
    <cofactor evidence="1">
        <name>[4Fe-4S] cluster</name>
        <dbReference type="ChEBI" id="CHEBI:49883"/>
    </cofactor>
</comment>
<dbReference type="SUPFAM" id="SSF142754">
    <property type="entry name" value="NadA-like"/>
    <property type="match status" value="1"/>
</dbReference>
<dbReference type="Pfam" id="PF02445">
    <property type="entry name" value="NadA"/>
    <property type="match status" value="1"/>
</dbReference>
<dbReference type="NCBIfam" id="NF006883">
    <property type="entry name" value="PRK09375.2-4"/>
    <property type="match status" value="1"/>
</dbReference>
<evidence type="ECO:0000256" key="2">
    <source>
        <dbReference type="ARBA" id="ARBA00005065"/>
    </source>
</evidence>
<comment type="pathway">
    <text evidence="2">Cofactor biosynthesis; NAD(+) biosynthesis; quinolinate from iminoaspartate: step 1/1.</text>
</comment>
<dbReference type="EC" id="2.5.1.72" evidence="3"/>
<accession>A0A0F9GVC9</accession>
<dbReference type="Gene3D" id="3.40.50.10800">
    <property type="entry name" value="NadA-like"/>
    <property type="match status" value="3"/>
</dbReference>
<dbReference type="AlphaFoldDB" id="A0A0F9GVC9"/>
<evidence type="ECO:0000256" key="8">
    <source>
        <dbReference type="ARBA" id="ARBA00023004"/>
    </source>
</evidence>
<keyword evidence="4" id="KW-0004">4Fe-4S</keyword>
<dbReference type="GO" id="GO:0046872">
    <property type="term" value="F:metal ion binding"/>
    <property type="evidence" value="ECO:0007669"/>
    <property type="project" value="UniProtKB-KW"/>
</dbReference>
<keyword evidence="5" id="KW-0662">Pyridine nucleotide biosynthesis</keyword>
<dbReference type="GO" id="GO:0051539">
    <property type="term" value="F:4 iron, 4 sulfur cluster binding"/>
    <property type="evidence" value="ECO:0007669"/>
    <property type="project" value="UniProtKB-KW"/>
</dbReference>
<dbReference type="EMBL" id="LAZR01024996">
    <property type="protein sequence ID" value="KKL73315.1"/>
    <property type="molecule type" value="Genomic_DNA"/>
</dbReference>
<name>A0A0F9GVC9_9ZZZZ</name>
<protein>
    <recommendedName>
        <fullName evidence="3">quinolinate synthase</fullName>
        <ecNumber evidence="3">2.5.1.72</ecNumber>
    </recommendedName>
</protein>
<dbReference type="PANTHER" id="PTHR30573:SF0">
    <property type="entry name" value="QUINOLINATE SYNTHASE, CHLOROPLASTIC"/>
    <property type="match status" value="1"/>
</dbReference>
<dbReference type="GO" id="GO:0008987">
    <property type="term" value="F:quinolinate synthetase A activity"/>
    <property type="evidence" value="ECO:0007669"/>
    <property type="project" value="InterPro"/>
</dbReference>
<comment type="caution">
    <text evidence="10">The sequence shown here is derived from an EMBL/GenBank/DDBJ whole genome shotgun (WGS) entry which is preliminary data.</text>
</comment>
<keyword evidence="7" id="KW-0479">Metal-binding</keyword>
<dbReference type="PANTHER" id="PTHR30573">
    <property type="entry name" value="QUINOLINATE SYNTHETASE A"/>
    <property type="match status" value="1"/>
</dbReference>
<evidence type="ECO:0000256" key="1">
    <source>
        <dbReference type="ARBA" id="ARBA00001966"/>
    </source>
</evidence>
<reference evidence="10" key="1">
    <citation type="journal article" date="2015" name="Nature">
        <title>Complex archaea that bridge the gap between prokaryotes and eukaryotes.</title>
        <authorList>
            <person name="Spang A."/>
            <person name="Saw J.H."/>
            <person name="Jorgensen S.L."/>
            <person name="Zaremba-Niedzwiedzka K."/>
            <person name="Martijn J."/>
            <person name="Lind A.E."/>
            <person name="van Eijk R."/>
            <person name="Schleper C."/>
            <person name="Guy L."/>
            <person name="Ettema T.J."/>
        </authorList>
    </citation>
    <scope>NUCLEOTIDE SEQUENCE</scope>
</reference>
<proteinExistence type="predicted"/>